<keyword evidence="1" id="KW-0802">TPR repeat</keyword>
<dbReference type="AlphaFoldDB" id="A0A1I4WIY6"/>
<proteinExistence type="predicted"/>
<dbReference type="STRING" id="578942.SAMN05216289_10545"/>
<evidence type="ECO:0000256" key="1">
    <source>
        <dbReference type="PROSITE-ProRule" id="PRU00339"/>
    </source>
</evidence>
<evidence type="ECO:0000313" key="3">
    <source>
        <dbReference type="EMBL" id="SFN13375.1"/>
    </source>
</evidence>
<evidence type="ECO:0008006" key="5">
    <source>
        <dbReference type="Google" id="ProtNLM"/>
    </source>
</evidence>
<keyword evidence="4" id="KW-1185">Reference proteome</keyword>
<dbReference type="PROSITE" id="PS50005">
    <property type="entry name" value="TPR"/>
    <property type="match status" value="1"/>
</dbReference>
<dbReference type="InterPro" id="IPR019734">
    <property type="entry name" value="TPR_rpt"/>
</dbReference>
<organism evidence="3 4">
    <name type="scientific">Dokdonella immobilis</name>
    <dbReference type="NCBI Taxonomy" id="578942"/>
    <lineage>
        <taxon>Bacteria</taxon>
        <taxon>Pseudomonadati</taxon>
        <taxon>Pseudomonadota</taxon>
        <taxon>Gammaproteobacteria</taxon>
        <taxon>Lysobacterales</taxon>
        <taxon>Rhodanobacteraceae</taxon>
        <taxon>Dokdonella</taxon>
    </lineage>
</organism>
<gene>
    <name evidence="3" type="ORF">SAMN05216289_10545</name>
</gene>
<feature type="chain" id="PRO_5011739504" description="Tetratricopeptide repeat-containing protein" evidence="2">
    <location>
        <begin position="28"/>
        <end position="564"/>
    </location>
</feature>
<keyword evidence="2" id="KW-0732">Signal</keyword>
<dbReference type="RefSeq" id="WP_092405692.1">
    <property type="nucleotide sequence ID" value="NZ_FOVF01000005.1"/>
</dbReference>
<reference evidence="3 4" key="1">
    <citation type="submission" date="2016-10" db="EMBL/GenBank/DDBJ databases">
        <authorList>
            <person name="de Groot N.N."/>
        </authorList>
    </citation>
    <scope>NUCLEOTIDE SEQUENCE [LARGE SCALE GENOMIC DNA]</scope>
    <source>
        <strain evidence="3 4">CGMCC 1.7659</strain>
    </source>
</reference>
<dbReference type="SUPFAM" id="SSF48452">
    <property type="entry name" value="TPR-like"/>
    <property type="match status" value="2"/>
</dbReference>
<evidence type="ECO:0000256" key="2">
    <source>
        <dbReference type="SAM" id="SignalP"/>
    </source>
</evidence>
<name>A0A1I4WIY6_9GAMM</name>
<dbReference type="SMART" id="SM00028">
    <property type="entry name" value="TPR"/>
    <property type="match status" value="2"/>
</dbReference>
<dbReference type="InterPro" id="IPR011990">
    <property type="entry name" value="TPR-like_helical_dom_sf"/>
</dbReference>
<accession>A0A1I4WIY6</accession>
<feature type="signal peptide" evidence="2">
    <location>
        <begin position="1"/>
        <end position="27"/>
    </location>
</feature>
<protein>
    <recommendedName>
        <fullName evidence="5">Tetratricopeptide repeat-containing protein</fullName>
    </recommendedName>
</protein>
<dbReference type="PANTHER" id="PTHR45588:SF1">
    <property type="entry name" value="WW DOMAIN-CONTAINING PROTEIN"/>
    <property type="match status" value="1"/>
</dbReference>
<evidence type="ECO:0000313" key="4">
    <source>
        <dbReference type="Proteomes" id="UP000198575"/>
    </source>
</evidence>
<sequence>MNATIRRAAGVILLVAPLLLWQGSAGAHDPTGGDAHTGPSPSAGLGALIFPTSAGNAKAQAAFERGALLLHLFEYDDAAAAFQQAQSLQPDYVMAVWGEAMTHNHPLWNQLDEKAGREALAKLGATSAERAVKATDPRERDYLAAVEILYSGDASKVERDARYAEAMQKLAARYPDDNQAQLFHALALEGRSEGVRNVPDYLRAAEIAKRVFDRNPKNPGAAHYWIHGMDDPEHASGALEAARALSKIAPDAGHAQHMTSHIFIALGLWDDLVKANEEASRVVYAHARAAGKPEVRCFHYNEWLEYGYFQQGRSDDALKLLLECKRSGDAALPKISDSKEAKKVAARFGWSLPMMRATAVIESRDWDGAAVRLAMPESADAQAQALNRFVVGYAAAQQGELAEAERSLKALDDQLGTTTRSVDDPQLFDYLHIMRDDLAGLIAARRGDMALAVELVRGAAMRMDGLAFDFGPPVAVKPPHELLGELLLADDKPAAAAEAFSGSLRLAPLRAQSLLGLARAQAAMGQSKEARATYTKLLEIWHAAERGQFGLDEARNYLAAERKG</sequence>
<dbReference type="Gene3D" id="1.25.40.10">
    <property type="entry name" value="Tetratricopeptide repeat domain"/>
    <property type="match status" value="2"/>
</dbReference>
<feature type="repeat" description="TPR" evidence="1">
    <location>
        <begin position="59"/>
        <end position="92"/>
    </location>
</feature>
<dbReference type="OrthoDB" id="9778494at2"/>
<dbReference type="EMBL" id="FOVF01000005">
    <property type="protein sequence ID" value="SFN13375.1"/>
    <property type="molecule type" value="Genomic_DNA"/>
</dbReference>
<dbReference type="Proteomes" id="UP000198575">
    <property type="component" value="Unassembled WGS sequence"/>
</dbReference>
<dbReference type="PANTHER" id="PTHR45588">
    <property type="entry name" value="TPR DOMAIN-CONTAINING PROTEIN"/>
    <property type="match status" value="1"/>
</dbReference>